<evidence type="ECO:0000313" key="3">
    <source>
        <dbReference type="Proteomes" id="UP001271640"/>
    </source>
</evidence>
<dbReference type="InterPro" id="IPR038706">
    <property type="entry name" value="Type_VI_SciN-like_sf"/>
</dbReference>
<name>A0ABU4SI18_9GAMM</name>
<organism evidence="2 3">
    <name type="scientific">Xenorhabdus littoralis</name>
    <dbReference type="NCBI Taxonomy" id="2582835"/>
    <lineage>
        <taxon>Bacteria</taxon>
        <taxon>Pseudomonadati</taxon>
        <taxon>Pseudomonadota</taxon>
        <taxon>Gammaproteobacteria</taxon>
        <taxon>Enterobacterales</taxon>
        <taxon>Morganellaceae</taxon>
        <taxon>Xenorhabdus</taxon>
    </lineage>
</organism>
<dbReference type="Gene3D" id="2.60.40.4150">
    <property type="entry name" value="Type VI secretion system, lipoprotein SciN"/>
    <property type="match status" value="1"/>
</dbReference>
<gene>
    <name evidence="2" type="primary">tssJ</name>
    <name evidence="2" type="ORF">FE394_03600</name>
</gene>
<reference evidence="3" key="1">
    <citation type="journal article" date="2024" name="Toxins">
        <title>Genome Sequence Analysis of Native Xenorhabdus Strains Isolated from Entomopathogenic Nematodes in Argentina.</title>
        <authorList>
            <person name="Palma L."/>
            <person name="Frizzo L."/>
            <person name="Kaiser S."/>
            <person name="Berry C."/>
            <person name="Caballero P."/>
            <person name="Bode H.B."/>
            <person name="Del Valle E.E."/>
        </authorList>
    </citation>
    <scope>NUCLEOTIDE SEQUENCE [LARGE SCALE GENOMIC DNA]</scope>
    <source>
        <strain evidence="3">Reich</strain>
    </source>
</reference>
<protein>
    <submittedName>
        <fullName evidence="2">Type VI secretion system lipoprotein TssJ</fullName>
    </submittedName>
</protein>
<evidence type="ECO:0000256" key="1">
    <source>
        <dbReference type="SAM" id="Phobius"/>
    </source>
</evidence>
<dbReference type="PANTHER" id="PTHR37625">
    <property type="entry name" value="OUTER MEMBRANE LIPOPROTEIN-RELATED"/>
    <property type="match status" value="1"/>
</dbReference>
<dbReference type="RefSeq" id="WP_319925043.1">
    <property type="nucleotide sequence ID" value="NZ_VCDP01000010.1"/>
</dbReference>
<evidence type="ECO:0000313" key="2">
    <source>
        <dbReference type="EMBL" id="MDX7998302.1"/>
    </source>
</evidence>
<dbReference type="NCBIfam" id="TIGR03352">
    <property type="entry name" value="VI_chp_3"/>
    <property type="match status" value="1"/>
</dbReference>
<proteinExistence type="predicted"/>
<feature type="transmembrane region" description="Helical" evidence="1">
    <location>
        <begin position="21"/>
        <end position="37"/>
    </location>
</feature>
<dbReference type="Proteomes" id="UP001271640">
    <property type="component" value="Unassembled WGS sequence"/>
</dbReference>
<sequence>MKIPLPQKKEISINSLHSIGWLFRGVFLSLFLLAIAGCSSEEKKLPPYKIIFDTASGSNNSAPLKMRVILLKSNEKFMSADFFSLQENAQNVLDDKLINEDQLFVRPSQPIHCLLEKNKSEANYIGIIAEYQQLNGKKWRLSFPVPIPEKPAFYEFWRSAPDELRVCVKVTNNGLSLIKKCDLSCTAGNEENDE</sequence>
<comment type="caution">
    <text evidence="2">The sequence shown here is derived from an EMBL/GenBank/DDBJ whole genome shotgun (WGS) entry which is preliminary data.</text>
</comment>
<dbReference type="Pfam" id="PF12790">
    <property type="entry name" value="T6SS-SciN"/>
    <property type="match status" value="1"/>
</dbReference>
<dbReference type="InterPro" id="IPR017734">
    <property type="entry name" value="T6SS_SciN"/>
</dbReference>
<keyword evidence="1" id="KW-1133">Transmembrane helix</keyword>
<accession>A0ABU4SI18</accession>
<dbReference type="EMBL" id="VCDP01000010">
    <property type="protein sequence ID" value="MDX7998302.1"/>
    <property type="molecule type" value="Genomic_DNA"/>
</dbReference>
<keyword evidence="1" id="KW-0812">Transmembrane</keyword>
<dbReference type="PANTHER" id="PTHR37625:SF4">
    <property type="entry name" value="OUTER MEMBRANE LIPOPROTEIN"/>
    <property type="match status" value="1"/>
</dbReference>
<keyword evidence="3" id="KW-1185">Reference proteome</keyword>
<keyword evidence="2" id="KW-0449">Lipoprotein</keyword>
<keyword evidence="1" id="KW-0472">Membrane</keyword>